<dbReference type="EMBL" id="CAXAMN010011001">
    <property type="protein sequence ID" value="CAK9033306.1"/>
    <property type="molecule type" value="Genomic_DNA"/>
</dbReference>
<gene>
    <name evidence="2" type="ORF">CCMP2556_LOCUS19015</name>
</gene>
<dbReference type="Proteomes" id="UP001642484">
    <property type="component" value="Unassembled WGS sequence"/>
</dbReference>
<reference evidence="2 3" key="1">
    <citation type="submission" date="2024-02" db="EMBL/GenBank/DDBJ databases">
        <authorList>
            <person name="Chen Y."/>
            <person name="Shah S."/>
            <person name="Dougan E. K."/>
            <person name="Thang M."/>
            <person name="Chan C."/>
        </authorList>
    </citation>
    <scope>NUCLEOTIDE SEQUENCE [LARGE SCALE GENOMIC DNA]</scope>
</reference>
<proteinExistence type="predicted"/>
<keyword evidence="3" id="KW-1185">Reference proteome</keyword>
<evidence type="ECO:0000313" key="2">
    <source>
        <dbReference type="EMBL" id="CAK9033306.1"/>
    </source>
</evidence>
<sequence>MSVPVGGSPQSYAANAGNTFRQVATDLANELVSQLTQEHTREVTAMYQEVLALRSELQRVAELMQGYMQRERQLHEMMEQLTQTYQEATSHFHAAHAQFNDHAHSTTMSHQQQRQALADPMRDTEMELQRINALLAQPAIPPPESMYQPGLPRTQRPVRSMAPTRQLNV</sequence>
<evidence type="ECO:0000256" key="1">
    <source>
        <dbReference type="SAM" id="MobiDB-lite"/>
    </source>
</evidence>
<accession>A0ABP0L3A6</accession>
<feature type="region of interest" description="Disordered" evidence="1">
    <location>
        <begin position="140"/>
        <end position="169"/>
    </location>
</feature>
<name>A0ABP0L3A6_9DINO</name>
<evidence type="ECO:0000313" key="3">
    <source>
        <dbReference type="Proteomes" id="UP001642484"/>
    </source>
</evidence>
<comment type="caution">
    <text evidence="2">The sequence shown here is derived from an EMBL/GenBank/DDBJ whole genome shotgun (WGS) entry which is preliminary data.</text>
</comment>
<protein>
    <submittedName>
        <fullName evidence="2">Uncharacterized protein</fullName>
    </submittedName>
</protein>
<organism evidence="2 3">
    <name type="scientific">Durusdinium trenchii</name>
    <dbReference type="NCBI Taxonomy" id="1381693"/>
    <lineage>
        <taxon>Eukaryota</taxon>
        <taxon>Sar</taxon>
        <taxon>Alveolata</taxon>
        <taxon>Dinophyceae</taxon>
        <taxon>Suessiales</taxon>
        <taxon>Symbiodiniaceae</taxon>
        <taxon>Durusdinium</taxon>
    </lineage>
</organism>